<dbReference type="EMBL" id="JACYCF010000021">
    <property type="protein sequence ID" value="KAF8750285.1"/>
    <property type="molecule type" value="Genomic_DNA"/>
</dbReference>
<reference evidence="2" key="1">
    <citation type="submission" date="2020-09" db="EMBL/GenBank/DDBJ databases">
        <title>Comparative genome analyses of four rice-infecting Rhizoctonia solani isolates reveal extensive enrichment of homogalacturonan modification genes.</title>
        <authorList>
            <person name="Lee D.-Y."/>
            <person name="Jeon J."/>
            <person name="Kim K.-T."/>
            <person name="Cheong K."/>
            <person name="Song H."/>
            <person name="Choi G."/>
            <person name="Ko J."/>
            <person name="Opiyo S.O."/>
            <person name="Zuo S."/>
            <person name="Madhav S."/>
            <person name="Lee Y.-H."/>
            <person name="Wang G.-L."/>
        </authorList>
    </citation>
    <scope>NUCLEOTIDE SEQUENCE</scope>
    <source>
        <strain evidence="2">AG1-IA B2</strain>
    </source>
</reference>
<evidence type="ECO:0000313" key="2">
    <source>
        <dbReference type="EMBL" id="KAF8750285.1"/>
    </source>
</evidence>
<accession>A0A8H7M0Z3</accession>
<feature type="region of interest" description="Disordered" evidence="1">
    <location>
        <begin position="1"/>
        <end position="32"/>
    </location>
</feature>
<name>A0A8H7M0Z3_9AGAM</name>
<dbReference type="AlphaFoldDB" id="A0A8H7M0Z3"/>
<proteinExistence type="predicted"/>
<sequence length="81" mass="8850">MTRVFDWRGGQPRGETRGEMDSGAQRGGWERESDVEAKLAATLGNDTNTLLPGPLKKAIPVNPTAANENARRGWRRMGGLD</sequence>
<protein>
    <submittedName>
        <fullName evidence="2">Uncharacterized protein</fullName>
    </submittedName>
</protein>
<gene>
    <name evidence="2" type="ORF">RHS01_09440</name>
</gene>
<evidence type="ECO:0000313" key="3">
    <source>
        <dbReference type="Proteomes" id="UP000614334"/>
    </source>
</evidence>
<evidence type="ECO:0000256" key="1">
    <source>
        <dbReference type="SAM" id="MobiDB-lite"/>
    </source>
</evidence>
<dbReference type="Proteomes" id="UP000614334">
    <property type="component" value="Unassembled WGS sequence"/>
</dbReference>
<comment type="caution">
    <text evidence="2">The sequence shown here is derived from an EMBL/GenBank/DDBJ whole genome shotgun (WGS) entry which is preliminary data.</text>
</comment>
<organism evidence="2 3">
    <name type="scientific">Rhizoctonia solani</name>
    <dbReference type="NCBI Taxonomy" id="456999"/>
    <lineage>
        <taxon>Eukaryota</taxon>
        <taxon>Fungi</taxon>
        <taxon>Dikarya</taxon>
        <taxon>Basidiomycota</taxon>
        <taxon>Agaricomycotina</taxon>
        <taxon>Agaricomycetes</taxon>
        <taxon>Cantharellales</taxon>
        <taxon>Ceratobasidiaceae</taxon>
        <taxon>Rhizoctonia</taxon>
    </lineage>
</organism>